<accession>A0A839ALR7</accession>
<comment type="caution">
    <text evidence="3">The sequence shown here is derived from an EMBL/GenBank/DDBJ whole genome shotgun (WGS) entry which is preliminary data.</text>
</comment>
<evidence type="ECO:0000313" key="4">
    <source>
        <dbReference type="Proteomes" id="UP000563906"/>
    </source>
</evidence>
<dbReference type="Gene3D" id="2.40.160.20">
    <property type="match status" value="1"/>
</dbReference>
<dbReference type="SUPFAM" id="SSF56925">
    <property type="entry name" value="OMPA-like"/>
    <property type="match status" value="1"/>
</dbReference>
<dbReference type="EMBL" id="JACGLS010000001">
    <property type="protein sequence ID" value="MBA6155109.1"/>
    <property type="molecule type" value="Genomic_DNA"/>
</dbReference>
<dbReference type="Pfam" id="PF13568">
    <property type="entry name" value="OMP_b-brl_2"/>
    <property type="match status" value="1"/>
</dbReference>
<protein>
    <submittedName>
        <fullName evidence="3">PorT family protein</fullName>
    </submittedName>
</protein>
<reference evidence="3 4" key="1">
    <citation type="submission" date="2020-07" db="EMBL/GenBank/DDBJ databases">
        <title>Bacterium isolated from marine sediment.</title>
        <authorList>
            <person name="Shang D."/>
            <person name="Du Z.-J."/>
        </authorList>
    </citation>
    <scope>NUCLEOTIDE SEQUENCE [LARGE SCALE GENOMIC DNA]</scope>
    <source>
        <strain evidence="3 4">S7007</strain>
    </source>
</reference>
<keyword evidence="1" id="KW-0732">Signal</keyword>
<keyword evidence="4" id="KW-1185">Reference proteome</keyword>
<feature type="domain" description="Outer membrane protein beta-barrel" evidence="2">
    <location>
        <begin position="18"/>
        <end position="179"/>
    </location>
</feature>
<dbReference type="InterPro" id="IPR011250">
    <property type="entry name" value="OMP/PagP_B-barrel"/>
</dbReference>
<feature type="signal peptide" evidence="1">
    <location>
        <begin position="1"/>
        <end position="20"/>
    </location>
</feature>
<dbReference type="Proteomes" id="UP000563906">
    <property type="component" value="Unassembled WGS sequence"/>
</dbReference>
<dbReference type="RefSeq" id="WP_182123623.1">
    <property type="nucleotide sequence ID" value="NZ_JACGLS010000001.1"/>
</dbReference>
<organism evidence="3 4">
    <name type="scientific">Tenacibaculum pelagium</name>
    <dbReference type="NCBI Taxonomy" id="2759527"/>
    <lineage>
        <taxon>Bacteria</taxon>
        <taxon>Pseudomonadati</taxon>
        <taxon>Bacteroidota</taxon>
        <taxon>Flavobacteriia</taxon>
        <taxon>Flavobacteriales</taxon>
        <taxon>Flavobacteriaceae</taxon>
        <taxon>Tenacibaculum</taxon>
    </lineage>
</organism>
<dbReference type="InterPro" id="IPR025665">
    <property type="entry name" value="Beta-barrel_OMP_2"/>
</dbReference>
<evidence type="ECO:0000256" key="1">
    <source>
        <dbReference type="SAM" id="SignalP"/>
    </source>
</evidence>
<sequence>MKKVILIVFLFLGGMQLAQSQIQFGIKGGINYNSDSFQDVKTDVLEGAKSKTGFHAGVWTRIKIPVIGLYLRPELVYTQLSNSATFYPEGKSVNVANKTTTTFDFKKIDIPVLLGKKVFKVAHIFAGPSFQYILNSDFDINDLKEVDSEGFSLGLQFGAGVELGKLGLDVRWERALSDTEMKFVDSNSSNVNFDTRVNQIILGLSYRF</sequence>
<feature type="chain" id="PRO_5032640507" evidence="1">
    <location>
        <begin position="21"/>
        <end position="208"/>
    </location>
</feature>
<evidence type="ECO:0000313" key="3">
    <source>
        <dbReference type="EMBL" id="MBA6155109.1"/>
    </source>
</evidence>
<proteinExistence type="predicted"/>
<gene>
    <name evidence="3" type="ORF">H3Z83_01025</name>
</gene>
<name>A0A839ALR7_9FLAO</name>
<evidence type="ECO:0000259" key="2">
    <source>
        <dbReference type="Pfam" id="PF13568"/>
    </source>
</evidence>
<dbReference type="AlphaFoldDB" id="A0A839ALR7"/>